<proteinExistence type="predicted"/>
<accession>A0A9Q3FCQ6</accession>
<gene>
    <name evidence="1" type="ORF">O181_078380</name>
</gene>
<sequence>MDLIHVQDAKMRKTKTARGKDYTAESSCITNIGIINKESKIHLDSRSFCTCVGKDYLERTHTNWQEQLIPIEGIKFSSASQKMYPLRILEAERIFPHLAGSLRLKFEFFVMNNCTSQYLILRNNYLNIYGLNINNHEDRHFTIGENKRQKFSFLLEKKEK</sequence>
<comment type="caution">
    <text evidence="1">The sequence shown here is derived from an EMBL/GenBank/DDBJ whole genome shotgun (WGS) entry which is preliminary data.</text>
</comment>
<evidence type="ECO:0000313" key="1">
    <source>
        <dbReference type="EMBL" id="MBW0538665.1"/>
    </source>
</evidence>
<reference evidence="1" key="1">
    <citation type="submission" date="2021-03" db="EMBL/GenBank/DDBJ databases">
        <title>Draft genome sequence of rust myrtle Austropuccinia psidii MF-1, a brazilian biotype.</title>
        <authorList>
            <person name="Quecine M.C."/>
            <person name="Pachon D.M.R."/>
            <person name="Bonatelli M.L."/>
            <person name="Correr F.H."/>
            <person name="Franceschini L.M."/>
            <person name="Leite T.F."/>
            <person name="Margarido G.R.A."/>
            <person name="Almeida C.A."/>
            <person name="Ferrarezi J.A."/>
            <person name="Labate C.A."/>
        </authorList>
    </citation>
    <scope>NUCLEOTIDE SEQUENCE</scope>
    <source>
        <strain evidence="1">MF-1</strain>
    </source>
</reference>
<name>A0A9Q3FCQ6_9BASI</name>
<keyword evidence="2" id="KW-1185">Reference proteome</keyword>
<organism evidence="1 2">
    <name type="scientific">Austropuccinia psidii MF-1</name>
    <dbReference type="NCBI Taxonomy" id="1389203"/>
    <lineage>
        <taxon>Eukaryota</taxon>
        <taxon>Fungi</taxon>
        <taxon>Dikarya</taxon>
        <taxon>Basidiomycota</taxon>
        <taxon>Pucciniomycotina</taxon>
        <taxon>Pucciniomycetes</taxon>
        <taxon>Pucciniales</taxon>
        <taxon>Sphaerophragmiaceae</taxon>
        <taxon>Austropuccinia</taxon>
    </lineage>
</organism>
<dbReference type="EMBL" id="AVOT02043241">
    <property type="protein sequence ID" value="MBW0538665.1"/>
    <property type="molecule type" value="Genomic_DNA"/>
</dbReference>
<evidence type="ECO:0000313" key="2">
    <source>
        <dbReference type="Proteomes" id="UP000765509"/>
    </source>
</evidence>
<dbReference type="Proteomes" id="UP000765509">
    <property type="component" value="Unassembled WGS sequence"/>
</dbReference>
<protein>
    <submittedName>
        <fullName evidence="1">Uncharacterized protein</fullName>
    </submittedName>
</protein>
<dbReference type="AlphaFoldDB" id="A0A9Q3FCQ6"/>